<feature type="transmembrane region" description="Helical" evidence="1">
    <location>
        <begin position="72"/>
        <end position="95"/>
    </location>
</feature>
<keyword evidence="1" id="KW-0472">Membrane</keyword>
<organism evidence="2 3">
    <name type="scientific">Lysobacter enzymogenes</name>
    <dbReference type="NCBI Taxonomy" id="69"/>
    <lineage>
        <taxon>Bacteria</taxon>
        <taxon>Pseudomonadati</taxon>
        <taxon>Pseudomonadota</taxon>
        <taxon>Gammaproteobacteria</taxon>
        <taxon>Lysobacterales</taxon>
        <taxon>Lysobacteraceae</taxon>
        <taxon>Lysobacter</taxon>
    </lineage>
</organism>
<keyword evidence="1" id="KW-0812">Transmembrane</keyword>
<name>A0A3N2RPP4_LYSEN</name>
<dbReference type="EMBL" id="RCTY01000001">
    <property type="protein sequence ID" value="ROU09404.1"/>
    <property type="molecule type" value="Genomic_DNA"/>
</dbReference>
<proteinExistence type="predicted"/>
<accession>A0A3N2RPP4</accession>
<gene>
    <name evidence="2" type="ORF">D9T17_00815</name>
</gene>
<keyword evidence="1" id="KW-1133">Transmembrane helix</keyword>
<dbReference type="AlphaFoldDB" id="A0A3N2RPP4"/>
<evidence type="ECO:0000313" key="2">
    <source>
        <dbReference type="EMBL" id="ROU09404.1"/>
    </source>
</evidence>
<comment type="caution">
    <text evidence="2">The sequence shown here is derived from an EMBL/GenBank/DDBJ whole genome shotgun (WGS) entry which is preliminary data.</text>
</comment>
<sequence>MPNLATHDDADGHVIHLVSTLEPAPGEAPAALGLPRRLGPAGRAWCALAGAVVCVAAAGALFLLWTQPTPGLWFDLLFTVMLVGLAAAPWAILAASIRQAKFERDLQASWRDLRLRASAVQARVIERDWTLSEDGSVASFALTVRSADAALLRGRWRPADASQGLLQTQVPGIGAEVRVWRVADAPAGAPLVIEAADPSVVA</sequence>
<reference evidence="2 3" key="1">
    <citation type="submission" date="2018-10" db="EMBL/GenBank/DDBJ databases">
        <title>The genome of Lysobacter enzymogenes OH11.</title>
        <authorList>
            <person name="Liu F."/>
            <person name="Zhao Y."/>
            <person name="Qian G."/>
            <person name="Chen Y."/>
            <person name="Xu H."/>
        </authorList>
    </citation>
    <scope>NUCLEOTIDE SEQUENCE [LARGE SCALE GENOMIC DNA]</scope>
    <source>
        <strain evidence="2 3">OH11</strain>
    </source>
</reference>
<dbReference type="Proteomes" id="UP000275910">
    <property type="component" value="Unassembled WGS sequence"/>
</dbReference>
<protein>
    <submittedName>
        <fullName evidence="2">Uncharacterized protein</fullName>
    </submittedName>
</protein>
<evidence type="ECO:0000256" key="1">
    <source>
        <dbReference type="SAM" id="Phobius"/>
    </source>
</evidence>
<feature type="transmembrane region" description="Helical" evidence="1">
    <location>
        <begin position="44"/>
        <end position="66"/>
    </location>
</feature>
<evidence type="ECO:0000313" key="3">
    <source>
        <dbReference type="Proteomes" id="UP000275910"/>
    </source>
</evidence>